<keyword evidence="1" id="KW-0472">Membrane</keyword>
<evidence type="ECO:0000313" key="3">
    <source>
        <dbReference type="EMBL" id="OMJ65835.1"/>
    </source>
</evidence>
<dbReference type="Pfam" id="PF22673">
    <property type="entry name" value="MCP-like_PDC_1"/>
    <property type="match status" value="1"/>
</dbReference>
<proteinExistence type="predicted"/>
<comment type="caution">
    <text evidence="3">The sequence shown here is derived from an EMBL/GenBank/DDBJ whole genome shotgun (WGS) entry which is preliminary data.</text>
</comment>
<dbReference type="Gene3D" id="3.30.450.20">
    <property type="entry name" value="PAS domain"/>
    <property type="match status" value="1"/>
</dbReference>
<keyword evidence="1" id="KW-1133">Transmembrane helix</keyword>
<protein>
    <recommendedName>
        <fullName evidence="5">Cache domain-containing protein</fullName>
    </recommendedName>
</protein>
<dbReference type="OrthoDB" id="2150145at2759"/>
<evidence type="ECO:0000313" key="4">
    <source>
        <dbReference type="Proteomes" id="UP000187209"/>
    </source>
</evidence>
<dbReference type="EMBL" id="MPUH01001924">
    <property type="protein sequence ID" value="OMJ65835.1"/>
    <property type="molecule type" value="Genomic_DNA"/>
</dbReference>
<reference evidence="3 4" key="1">
    <citation type="submission" date="2016-11" db="EMBL/GenBank/DDBJ databases">
        <title>The macronuclear genome of Stentor coeruleus: a giant cell with tiny introns.</title>
        <authorList>
            <person name="Slabodnick M."/>
            <person name="Ruby J.G."/>
            <person name="Reiff S.B."/>
            <person name="Swart E.C."/>
            <person name="Gosai S."/>
            <person name="Prabakaran S."/>
            <person name="Witkowska E."/>
            <person name="Larue G.E."/>
            <person name="Fisher S."/>
            <person name="Freeman R.M."/>
            <person name="Gunawardena J."/>
            <person name="Chu W."/>
            <person name="Stover N.A."/>
            <person name="Gregory B.D."/>
            <person name="Nowacki M."/>
            <person name="Derisi J."/>
            <person name="Roy S.W."/>
            <person name="Marshall W.F."/>
            <person name="Sood P."/>
        </authorList>
    </citation>
    <scope>NUCLEOTIDE SEQUENCE [LARGE SCALE GENOMIC DNA]</scope>
    <source>
        <strain evidence="3">WM001</strain>
    </source>
</reference>
<accession>A0A1R2AN23</accession>
<dbReference type="Proteomes" id="UP000187209">
    <property type="component" value="Unassembled WGS sequence"/>
</dbReference>
<evidence type="ECO:0000256" key="1">
    <source>
        <dbReference type="SAM" id="Phobius"/>
    </source>
</evidence>
<feature type="chain" id="PRO_5012187342" description="Cache domain-containing protein" evidence="2">
    <location>
        <begin position="19"/>
        <end position="517"/>
    </location>
</feature>
<sequence length="517" mass="60115">MFLLIFICVPSLIAETKGLLDWIDIYLTKNNADITNNQTKDFILHLLSLNSYALTSELRKYFKTTELMVNLLPKLNSAYLISSNTDAVISNSIKNPNIVYEDFGVFYSKYYPELSEQGLEIINSSKAMDLIFPNIRQESIMWMYFGFEIDEIFYIYPGVVMPSGYTHIIREWYYQAIVNKGKITLTEPYIDAVKKIYVITASKTVEQDGKIYAVAAIDLTCDYMKQLVNIKTESKELIVILSTIKGAMIVNPWNYNLEIRLFQEDITGFSESLWEKITGPQFYDNTSFEFSTVGQINYLCYRRMINPYNEFTHVLIICIDKSNLQDHTDKKGISFYKSYSKIFYGVIITLFSASFLNVLVNLYFSSKLVKSLISIHDYIKKLITVALMKSFDYQMLKFPSKNDFISIDSIFECFNARIDNIQSLERIFANYNWHSSRPSEDLLYKNWSTSFFPMNTIGFKVKKIRYLFVQCTNITKRRSRRSVTYTANGLANCDMLSLVNEASKLERLTLIKKNIEM</sequence>
<evidence type="ECO:0000256" key="2">
    <source>
        <dbReference type="SAM" id="SignalP"/>
    </source>
</evidence>
<keyword evidence="1" id="KW-0812">Transmembrane</keyword>
<dbReference type="AlphaFoldDB" id="A0A1R2AN23"/>
<evidence type="ECO:0008006" key="5">
    <source>
        <dbReference type="Google" id="ProtNLM"/>
    </source>
</evidence>
<organism evidence="3 4">
    <name type="scientific">Stentor coeruleus</name>
    <dbReference type="NCBI Taxonomy" id="5963"/>
    <lineage>
        <taxon>Eukaryota</taxon>
        <taxon>Sar</taxon>
        <taxon>Alveolata</taxon>
        <taxon>Ciliophora</taxon>
        <taxon>Postciliodesmatophora</taxon>
        <taxon>Heterotrichea</taxon>
        <taxon>Heterotrichida</taxon>
        <taxon>Stentoridae</taxon>
        <taxon>Stentor</taxon>
    </lineage>
</organism>
<keyword evidence="2" id="KW-0732">Signal</keyword>
<gene>
    <name evidence="3" type="ORF">SteCoe_37554</name>
</gene>
<feature type="signal peptide" evidence="2">
    <location>
        <begin position="1"/>
        <end position="18"/>
    </location>
</feature>
<name>A0A1R2AN23_9CILI</name>
<dbReference type="InterPro" id="IPR029151">
    <property type="entry name" value="Sensor-like_sf"/>
</dbReference>
<keyword evidence="4" id="KW-1185">Reference proteome</keyword>
<dbReference type="SUPFAM" id="SSF103190">
    <property type="entry name" value="Sensory domain-like"/>
    <property type="match status" value="1"/>
</dbReference>
<feature type="transmembrane region" description="Helical" evidence="1">
    <location>
        <begin position="342"/>
        <end position="364"/>
    </location>
</feature>